<feature type="transmembrane region" description="Helical" evidence="2">
    <location>
        <begin position="54"/>
        <end position="73"/>
    </location>
</feature>
<keyword evidence="2" id="KW-0472">Membrane</keyword>
<proteinExistence type="predicted"/>
<feature type="transmembrane region" description="Helical" evidence="2">
    <location>
        <begin position="85"/>
        <end position="103"/>
    </location>
</feature>
<sequence>MEQEEDLNEVHENTDIIAQTNGNFRRQMLLNHVLLVEAAHQQGQTEAYEELKRLIIFAGIFFLFMIIFVLLKFQVSLDDIFKWSPVVWLIGVIICGLLMNIFLQLKKFIKRRRAKRLREQQNLLYSLNLPTSFPCLAPPPHNECCQCASLMQNSQINPPSLSNRRLLSASTCSLTNLNPPIIIPSYDQVMKGTKTWILSQAALPPSLTPNRRRQPLPPTYSTIDIPTESCASPDSSSNLKIEPAPAGH</sequence>
<accession>A0A915E3P9</accession>
<evidence type="ECO:0000256" key="1">
    <source>
        <dbReference type="SAM" id="MobiDB-lite"/>
    </source>
</evidence>
<dbReference type="Proteomes" id="UP000887574">
    <property type="component" value="Unplaced"/>
</dbReference>
<organism evidence="3 4">
    <name type="scientific">Ditylenchus dipsaci</name>
    <dbReference type="NCBI Taxonomy" id="166011"/>
    <lineage>
        <taxon>Eukaryota</taxon>
        <taxon>Metazoa</taxon>
        <taxon>Ecdysozoa</taxon>
        <taxon>Nematoda</taxon>
        <taxon>Chromadorea</taxon>
        <taxon>Rhabditida</taxon>
        <taxon>Tylenchina</taxon>
        <taxon>Tylenchomorpha</taxon>
        <taxon>Sphaerularioidea</taxon>
        <taxon>Anguinidae</taxon>
        <taxon>Anguininae</taxon>
        <taxon>Ditylenchus</taxon>
    </lineage>
</organism>
<evidence type="ECO:0000313" key="4">
    <source>
        <dbReference type="WBParaSite" id="jg25504"/>
    </source>
</evidence>
<dbReference type="WBParaSite" id="jg25504">
    <property type="protein sequence ID" value="jg25504"/>
    <property type="gene ID" value="jg25504"/>
</dbReference>
<name>A0A915E3P9_9BILA</name>
<dbReference type="AlphaFoldDB" id="A0A915E3P9"/>
<feature type="compositionally biased region" description="Polar residues" evidence="1">
    <location>
        <begin position="219"/>
        <end position="239"/>
    </location>
</feature>
<evidence type="ECO:0000256" key="2">
    <source>
        <dbReference type="SAM" id="Phobius"/>
    </source>
</evidence>
<keyword evidence="2" id="KW-1133">Transmembrane helix</keyword>
<reference evidence="4" key="1">
    <citation type="submission" date="2022-11" db="UniProtKB">
        <authorList>
            <consortium name="WormBaseParasite"/>
        </authorList>
    </citation>
    <scope>IDENTIFICATION</scope>
</reference>
<keyword evidence="3" id="KW-1185">Reference proteome</keyword>
<keyword evidence="2" id="KW-0812">Transmembrane</keyword>
<protein>
    <submittedName>
        <fullName evidence="4">Uncharacterized protein</fullName>
    </submittedName>
</protein>
<feature type="region of interest" description="Disordered" evidence="1">
    <location>
        <begin position="207"/>
        <end position="248"/>
    </location>
</feature>
<evidence type="ECO:0000313" key="3">
    <source>
        <dbReference type="Proteomes" id="UP000887574"/>
    </source>
</evidence>